<evidence type="ECO:0000256" key="2">
    <source>
        <dbReference type="ARBA" id="ARBA00023125"/>
    </source>
</evidence>
<dbReference type="InterPro" id="IPR001789">
    <property type="entry name" value="Sig_transdc_resp-reg_receiver"/>
</dbReference>
<dbReference type="Proteomes" id="UP001596111">
    <property type="component" value="Unassembled WGS sequence"/>
</dbReference>
<dbReference type="PANTHER" id="PTHR45566">
    <property type="entry name" value="HTH-TYPE TRANSCRIPTIONAL REGULATOR YHJB-RELATED"/>
    <property type="match status" value="1"/>
</dbReference>
<reference evidence="8" key="1">
    <citation type="journal article" date="2019" name="Int. J. Syst. Evol. Microbiol.">
        <title>The Global Catalogue of Microorganisms (GCM) 10K type strain sequencing project: providing services to taxonomists for standard genome sequencing and annotation.</title>
        <authorList>
            <consortium name="The Broad Institute Genomics Platform"/>
            <consortium name="The Broad Institute Genome Sequencing Center for Infectious Disease"/>
            <person name="Wu L."/>
            <person name="Ma J."/>
        </authorList>
    </citation>
    <scope>NUCLEOTIDE SEQUENCE [LARGE SCALE GENOMIC DNA]</scope>
    <source>
        <strain evidence="8">CGMCC 1.13587</strain>
    </source>
</reference>
<dbReference type="InterPro" id="IPR016032">
    <property type="entry name" value="Sig_transdc_resp-reg_C-effctor"/>
</dbReference>
<comment type="caution">
    <text evidence="7">The sequence shown here is derived from an EMBL/GenBank/DDBJ whole genome shotgun (WGS) entry which is preliminary data.</text>
</comment>
<keyword evidence="2" id="KW-0238">DNA-binding</keyword>
<dbReference type="Pfam" id="PF00196">
    <property type="entry name" value="GerE"/>
    <property type="match status" value="1"/>
</dbReference>
<dbReference type="PROSITE" id="PS50043">
    <property type="entry name" value="HTH_LUXR_2"/>
    <property type="match status" value="1"/>
</dbReference>
<dbReference type="InterPro" id="IPR011006">
    <property type="entry name" value="CheY-like_superfamily"/>
</dbReference>
<evidence type="ECO:0000313" key="8">
    <source>
        <dbReference type="Proteomes" id="UP001596111"/>
    </source>
</evidence>
<dbReference type="EMBL" id="JBHSNG010000009">
    <property type="protein sequence ID" value="MFC5581489.1"/>
    <property type="molecule type" value="Genomic_DNA"/>
</dbReference>
<keyword evidence="1 3" id="KW-0597">Phosphoprotein</keyword>
<feature type="domain" description="HTH luxR-type" evidence="5">
    <location>
        <begin position="144"/>
        <end position="209"/>
    </location>
</feature>
<dbReference type="PROSITE" id="PS00622">
    <property type="entry name" value="HTH_LUXR_1"/>
    <property type="match status" value="1"/>
</dbReference>
<protein>
    <submittedName>
        <fullName evidence="7">Response regulator</fullName>
    </submittedName>
</protein>
<organism evidence="7 8">
    <name type="scientific">Rhodanobacter terrae</name>
    <dbReference type="NCBI Taxonomy" id="418647"/>
    <lineage>
        <taxon>Bacteria</taxon>
        <taxon>Pseudomonadati</taxon>
        <taxon>Pseudomonadota</taxon>
        <taxon>Gammaproteobacteria</taxon>
        <taxon>Lysobacterales</taxon>
        <taxon>Rhodanobacteraceae</taxon>
        <taxon>Rhodanobacter</taxon>
    </lineage>
</organism>
<dbReference type="RefSeq" id="WP_377326701.1">
    <property type="nucleotide sequence ID" value="NZ_JBHSNG010000009.1"/>
</dbReference>
<feature type="modified residue" description="4-aspartylphosphate" evidence="3">
    <location>
        <position position="55"/>
    </location>
</feature>
<gene>
    <name evidence="7" type="ORF">ACFPPB_10245</name>
</gene>
<evidence type="ECO:0000259" key="5">
    <source>
        <dbReference type="PROSITE" id="PS50043"/>
    </source>
</evidence>
<name>A0ABW0SYR9_9GAMM</name>
<evidence type="ECO:0000256" key="3">
    <source>
        <dbReference type="PROSITE-ProRule" id="PRU00169"/>
    </source>
</evidence>
<evidence type="ECO:0000256" key="1">
    <source>
        <dbReference type="ARBA" id="ARBA00022553"/>
    </source>
</evidence>
<dbReference type="SUPFAM" id="SSF52172">
    <property type="entry name" value="CheY-like"/>
    <property type="match status" value="1"/>
</dbReference>
<feature type="region of interest" description="Disordered" evidence="4">
    <location>
        <begin position="213"/>
        <end position="232"/>
    </location>
</feature>
<dbReference type="InterPro" id="IPR051015">
    <property type="entry name" value="EvgA-like"/>
</dbReference>
<evidence type="ECO:0000259" key="6">
    <source>
        <dbReference type="PROSITE" id="PS50110"/>
    </source>
</evidence>
<dbReference type="SMART" id="SM00421">
    <property type="entry name" value="HTH_LUXR"/>
    <property type="match status" value="1"/>
</dbReference>
<accession>A0ABW0SYR9</accession>
<proteinExistence type="predicted"/>
<evidence type="ECO:0000313" key="7">
    <source>
        <dbReference type="EMBL" id="MFC5581489.1"/>
    </source>
</evidence>
<dbReference type="PRINTS" id="PR00038">
    <property type="entry name" value="HTHLUXR"/>
</dbReference>
<dbReference type="Pfam" id="PF00072">
    <property type="entry name" value="Response_reg"/>
    <property type="match status" value="1"/>
</dbReference>
<dbReference type="Gene3D" id="3.40.50.2300">
    <property type="match status" value="1"/>
</dbReference>
<dbReference type="SMART" id="SM00448">
    <property type="entry name" value="REC"/>
    <property type="match status" value="1"/>
</dbReference>
<dbReference type="InterPro" id="IPR000792">
    <property type="entry name" value="Tscrpt_reg_LuxR_C"/>
</dbReference>
<evidence type="ECO:0000256" key="4">
    <source>
        <dbReference type="SAM" id="MobiDB-lite"/>
    </source>
</evidence>
<dbReference type="InterPro" id="IPR058245">
    <property type="entry name" value="NreC/VraR/RcsB-like_REC"/>
</dbReference>
<sequence length="232" mass="24713">MSDILIADDHPLFRDALQRAVLAAVPQARVHSADSVHALLGLVEQFPDAELLLLDLHMPGARGYSALAHIRGQYPGLPTIVVSGHEEAQVARRALAHGASAYIPKSTSSDDIVAAIRAVLDGDVWLPHPQLGGASELKPDEAAAAAQIATLTPQQFRVMAMIAEGLLNKQIAWELSVSEATIKAHMTAIMRKLGVNNRTQVALIASHLALDQESMPARPGGENRGGEEECGR</sequence>
<dbReference type="PANTHER" id="PTHR45566:SF1">
    <property type="entry name" value="HTH-TYPE TRANSCRIPTIONAL REGULATOR YHJB-RELATED"/>
    <property type="match status" value="1"/>
</dbReference>
<keyword evidence="8" id="KW-1185">Reference proteome</keyword>
<feature type="domain" description="Response regulatory" evidence="6">
    <location>
        <begin position="3"/>
        <end position="120"/>
    </location>
</feature>
<dbReference type="PROSITE" id="PS50110">
    <property type="entry name" value="RESPONSE_REGULATORY"/>
    <property type="match status" value="1"/>
</dbReference>
<dbReference type="CDD" id="cd06170">
    <property type="entry name" value="LuxR_C_like"/>
    <property type="match status" value="1"/>
</dbReference>
<dbReference type="CDD" id="cd17535">
    <property type="entry name" value="REC_NarL-like"/>
    <property type="match status" value="1"/>
</dbReference>
<dbReference type="SUPFAM" id="SSF46894">
    <property type="entry name" value="C-terminal effector domain of the bipartite response regulators"/>
    <property type="match status" value="1"/>
</dbReference>